<accession>A0A2W5Z0G6</accession>
<keyword evidence="4 6" id="KW-0862">Zinc</keyword>
<evidence type="ECO:0000256" key="7">
    <source>
        <dbReference type="SAM" id="Phobius"/>
    </source>
</evidence>
<dbReference type="GO" id="GO:0004222">
    <property type="term" value="F:metalloendopeptidase activity"/>
    <property type="evidence" value="ECO:0007669"/>
    <property type="project" value="InterPro"/>
</dbReference>
<evidence type="ECO:0000256" key="6">
    <source>
        <dbReference type="RuleBase" id="RU003983"/>
    </source>
</evidence>
<dbReference type="PANTHER" id="PTHR34978:SF3">
    <property type="entry name" value="SLR0241 PROTEIN"/>
    <property type="match status" value="1"/>
</dbReference>
<keyword evidence="7" id="KW-1133">Transmembrane helix</keyword>
<protein>
    <recommendedName>
        <fullName evidence="8">Peptidase M48 domain-containing protein</fullName>
    </recommendedName>
</protein>
<dbReference type="PANTHER" id="PTHR34978">
    <property type="entry name" value="POSSIBLE SENSOR-TRANSDUCER PROTEIN BLAR"/>
    <property type="match status" value="1"/>
</dbReference>
<evidence type="ECO:0000256" key="4">
    <source>
        <dbReference type="ARBA" id="ARBA00022833"/>
    </source>
</evidence>
<evidence type="ECO:0000256" key="2">
    <source>
        <dbReference type="ARBA" id="ARBA00022723"/>
    </source>
</evidence>
<sequence>MILVVMLGGAGLLALPGRARRWGRHLPPQDWSRLAALSLVLGGLALEAALAITALPAVLGAAHGSALAAACSRALGPLAPRGGPVVGWTATGLLAWTLVARRRAWNGARRSEHLGRIEPWLGRHRRFDGWELVILPSDRMFALSVAGRPAQVVISQGLADTLPPSHLDAVVAHERSHLDHHHDRYLRLAAVVSRAFSLSPGTGASSVALRAGLERWSDEDAAAAGDRRCVGQALIDVCYAQVSEDLAAFGAAATTLERIQALEAPPPTRSLRPALAVCLPMVGLVVASLGALATQGAQLGPLAVLLSRCMPA</sequence>
<reference evidence="9 10" key="1">
    <citation type="journal article" date="2017" name="Nature">
        <title>Atmospheric trace gases support primary production in Antarctic desert surface soil.</title>
        <authorList>
            <person name="Ji M."/>
            <person name="Greening C."/>
            <person name="Vanwonterghem I."/>
            <person name="Carere C.R."/>
            <person name="Bay S.K."/>
            <person name="Steen J.A."/>
            <person name="Montgomery K."/>
            <person name="Lines T."/>
            <person name="Beardall J."/>
            <person name="van Dorst J."/>
            <person name="Snape I."/>
            <person name="Stott M.B."/>
            <person name="Hugenholtz P."/>
            <person name="Ferrari B.C."/>
        </authorList>
    </citation>
    <scope>NUCLEOTIDE SEQUENCE [LARGE SCALE GENOMIC DNA]</scope>
    <source>
        <strain evidence="9">RRmetagenome_bin12</strain>
    </source>
</reference>
<keyword evidence="7" id="KW-0812">Transmembrane</keyword>
<evidence type="ECO:0000256" key="5">
    <source>
        <dbReference type="ARBA" id="ARBA00023049"/>
    </source>
</evidence>
<keyword evidence="1 6" id="KW-0645">Protease</keyword>
<feature type="transmembrane region" description="Helical" evidence="7">
    <location>
        <begin position="35"/>
        <end position="59"/>
    </location>
</feature>
<dbReference type="GO" id="GO:0046872">
    <property type="term" value="F:metal ion binding"/>
    <property type="evidence" value="ECO:0007669"/>
    <property type="project" value="UniProtKB-KW"/>
</dbReference>
<feature type="transmembrane region" description="Helical" evidence="7">
    <location>
        <begin position="274"/>
        <end position="293"/>
    </location>
</feature>
<organism evidence="9 10">
    <name type="scientific">Candidatus Aeolococcus gillhamiae</name>
    <dbReference type="NCBI Taxonomy" id="3127015"/>
    <lineage>
        <taxon>Bacteria</taxon>
        <taxon>Bacillati</taxon>
        <taxon>Candidatus Dormiibacterota</taxon>
        <taxon>Candidatus Dormibacteria</taxon>
        <taxon>Candidatus Aeolococcales</taxon>
        <taxon>Candidatus Aeolococcaceae</taxon>
        <taxon>Candidatus Aeolococcus</taxon>
    </lineage>
</organism>
<proteinExistence type="inferred from homology"/>
<comment type="cofactor">
    <cofactor evidence="6">
        <name>Zn(2+)</name>
        <dbReference type="ChEBI" id="CHEBI:29105"/>
    </cofactor>
    <text evidence="6">Binds 1 zinc ion per subunit.</text>
</comment>
<keyword evidence="5 6" id="KW-0482">Metalloprotease</keyword>
<evidence type="ECO:0000256" key="1">
    <source>
        <dbReference type="ARBA" id="ARBA00022670"/>
    </source>
</evidence>
<dbReference type="InterPro" id="IPR001915">
    <property type="entry name" value="Peptidase_M48"/>
</dbReference>
<keyword evidence="3 6" id="KW-0378">Hydrolase</keyword>
<dbReference type="Gene3D" id="3.30.2010.10">
    <property type="entry name" value="Metalloproteases ('zincins'), catalytic domain"/>
    <property type="match status" value="1"/>
</dbReference>
<dbReference type="Pfam" id="PF01435">
    <property type="entry name" value="Peptidase_M48"/>
    <property type="match status" value="1"/>
</dbReference>
<comment type="caution">
    <text evidence="9">The sequence shown here is derived from an EMBL/GenBank/DDBJ whole genome shotgun (WGS) entry which is preliminary data.</text>
</comment>
<keyword evidence="2" id="KW-0479">Metal-binding</keyword>
<comment type="similarity">
    <text evidence="6">Belongs to the peptidase M48 family.</text>
</comment>
<dbReference type="GO" id="GO:0006508">
    <property type="term" value="P:proteolysis"/>
    <property type="evidence" value="ECO:0007669"/>
    <property type="project" value="UniProtKB-KW"/>
</dbReference>
<name>A0A2W5Z0G6_9BACT</name>
<keyword evidence="7" id="KW-0472">Membrane</keyword>
<dbReference type="InterPro" id="IPR052173">
    <property type="entry name" value="Beta-lactam_resp_regulator"/>
</dbReference>
<evidence type="ECO:0000256" key="3">
    <source>
        <dbReference type="ARBA" id="ARBA00022801"/>
    </source>
</evidence>
<evidence type="ECO:0000313" key="10">
    <source>
        <dbReference type="Proteomes" id="UP000248724"/>
    </source>
</evidence>
<feature type="domain" description="Peptidase M48" evidence="8">
    <location>
        <begin position="130"/>
        <end position="190"/>
    </location>
</feature>
<evidence type="ECO:0000259" key="8">
    <source>
        <dbReference type="Pfam" id="PF01435"/>
    </source>
</evidence>
<dbReference type="Proteomes" id="UP000248724">
    <property type="component" value="Unassembled WGS sequence"/>
</dbReference>
<dbReference type="EMBL" id="QHBU01000253">
    <property type="protein sequence ID" value="PZR78620.1"/>
    <property type="molecule type" value="Genomic_DNA"/>
</dbReference>
<gene>
    <name evidence="9" type="ORF">DLM65_12405</name>
</gene>
<dbReference type="CDD" id="cd07326">
    <property type="entry name" value="M56_BlaR1_MecR1_like"/>
    <property type="match status" value="1"/>
</dbReference>
<dbReference type="AlphaFoldDB" id="A0A2W5Z0G6"/>
<evidence type="ECO:0000313" key="9">
    <source>
        <dbReference type="EMBL" id="PZR78620.1"/>
    </source>
</evidence>